<protein>
    <recommendedName>
        <fullName evidence="1">HTH marR-type domain-containing protein</fullName>
    </recommendedName>
</protein>
<dbReference type="OrthoDB" id="2289895at2"/>
<evidence type="ECO:0000259" key="1">
    <source>
        <dbReference type="PROSITE" id="PS50995"/>
    </source>
</evidence>
<dbReference type="RefSeq" id="WP_130846189.1">
    <property type="nucleotide sequence ID" value="NZ_BJDY01000007.1"/>
</dbReference>
<accession>A0A660DVJ4</accession>
<dbReference type="PANTHER" id="PTHR33164:SF43">
    <property type="entry name" value="HTH-TYPE TRANSCRIPTIONAL REPRESSOR YETL"/>
    <property type="match status" value="1"/>
</dbReference>
<dbReference type="Pfam" id="PF12802">
    <property type="entry name" value="MarR_2"/>
    <property type="match status" value="1"/>
</dbReference>
<dbReference type="SUPFAM" id="SSF46785">
    <property type="entry name" value="Winged helix' DNA-binding domain"/>
    <property type="match status" value="1"/>
</dbReference>
<name>A0A660DVJ4_9LACO</name>
<organism evidence="2 3">
    <name type="scientific">Lactiplantibacillus mudanjiangensis</name>
    <dbReference type="NCBI Taxonomy" id="1296538"/>
    <lineage>
        <taxon>Bacteria</taxon>
        <taxon>Bacillati</taxon>
        <taxon>Bacillota</taxon>
        <taxon>Bacilli</taxon>
        <taxon>Lactobacillales</taxon>
        <taxon>Lactobacillaceae</taxon>
        <taxon>Lactiplantibacillus</taxon>
    </lineage>
</organism>
<dbReference type="Proteomes" id="UP000289996">
    <property type="component" value="Unassembled WGS sequence"/>
</dbReference>
<dbReference type="EMBL" id="UYIG01000002">
    <property type="protein sequence ID" value="VDG27290.1"/>
    <property type="molecule type" value="Genomic_DNA"/>
</dbReference>
<dbReference type="PROSITE" id="PS50995">
    <property type="entry name" value="HTH_MARR_2"/>
    <property type="match status" value="1"/>
</dbReference>
<dbReference type="GO" id="GO:0003700">
    <property type="term" value="F:DNA-binding transcription factor activity"/>
    <property type="evidence" value="ECO:0007669"/>
    <property type="project" value="InterPro"/>
</dbReference>
<keyword evidence="3" id="KW-1185">Reference proteome</keyword>
<feature type="domain" description="HTH marR-type" evidence="1">
    <location>
        <begin position="7"/>
        <end position="147"/>
    </location>
</feature>
<evidence type="ECO:0000313" key="3">
    <source>
        <dbReference type="Proteomes" id="UP000289996"/>
    </source>
</evidence>
<dbReference type="SMART" id="SM00347">
    <property type="entry name" value="HTH_MARR"/>
    <property type="match status" value="1"/>
</dbReference>
<dbReference type="AlphaFoldDB" id="A0A660DVJ4"/>
<dbReference type="GO" id="GO:0006950">
    <property type="term" value="P:response to stress"/>
    <property type="evidence" value="ECO:0007669"/>
    <property type="project" value="TreeGrafter"/>
</dbReference>
<gene>
    <name evidence="2" type="ORF">MUDAN_MDHGFNIF_02199</name>
</gene>
<reference evidence="2 3" key="1">
    <citation type="submission" date="2018-11" db="EMBL/GenBank/DDBJ databases">
        <authorList>
            <person name="Wuyts S."/>
        </authorList>
    </citation>
    <scope>NUCLEOTIDE SEQUENCE [LARGE SCALE GENOMIC DNA]</scope>
    <source>
        <strain evidence="2">Lactobacillus mudanjiangensis AMBF249</strain>
    </source>
</reference>
<dbReference type="InterPro" id="IPR039422">
    <property type="entry name" value="MarR/SlyA-like"/>
</dbReference>
<dbReference type="InterPro" id="IPR036388">
    <property type="entry name" value="WH-like_DNA-bd_sf"/>
</dbReference>
<dbReference type="Gene3D" id="1.10.10.10">
    <property type="entry name" value="Winged helix-like DNA-binding domain superfamily/Winged helix DNA-binding domain"/>
    <property type="match status" value="1"/>
</dbReference>
<sequence length="150" mass="16760">MENNFEVTHLAQQLKQLAGIVQRQLSTGLKELEIPLIGNQIAILVQLAQFPAATITQKQLERTFQLSHPTMRGLIQSLVKLHFIETQPMAQDQRQIALVLTPAGIAFLVDHADKLRGLVDDTEDQLAATLRPDEQQQLKHLMALLLESVA</sequence>
<dbReference type="InterPro" id="IPR036390">
    <property type="entry name" value="WH_DNA-bd_sf"/>
</dbReference>
<proteinExistence type="predicted"/>
<dbReference type="PANTHER" id="PTHR33164">
    <property type="entry name" value="TRANSCRIPTIONAL REGULATOR, MARR FAMILY"/>
    <property type="match status" value="1"/>
</dbReference>
<dbReference type="InterPro" id="IPR000835">
    <property type="entry name" value="HTH_MarR-typ"/>
</dbReference>
<evidence type="ECO:0000313" key="2">
    <source>
        <dbReference type="EMBL" id="VDG27290.1"/>
    </source>
</evidence>